<name>A0A7J0GWZ4_9ERIC</name>
<dbReference type="Gene3D" id="3.40.50.720">
    <property type="entry name" value="NAD(P)-binding Rossmann-like Domain"/>
    <property type="match status" value="1"/>
</dbReference>
<evidence type="ECO:0000313" key="4">
    <source>
        <dbReference type="EMBL" id="GFZ15365.1"/>
    </source>
</evidence>
<dbReference type="OrthoDB" id="542013at2759"/>
<dbReference type="PANTHER" id="PTHR24320:SF227">
    <property type="entry name" value="RETINOL DEHYDROGENASE 11"/>
    <property type="match status" value="1"/>
</dbReference>
<dbReference type="Proteomes" id="UP000585474">
    <property type="component" value="Unassembled WGS sequence"/>
</dbReference>
<organism evidence="4 5">
    <name type="scientific">Actinidia rufa</name>
    <dbReference type="NCBI Taxonomy" id="165716"/>
    <lineage>
        <taxon>Eukaryota</taxon>
        <taxon>Viridiplantae</taxon>
        <taxon>Streptophyta</taxon>
        <taxon>Embryophyta</taxon>
        <taxon>Tracheophyta</taxon>
        <taxon>Spermatophyta</taxon>
        <taxon>Magnoliopsida</taxon>
        <taxon>eudicotyledons</taxon>
        <taxon>Gunneridae</taxon>
        <taxon>Pentapetalae</taxon>
        <taxon>asterids</taxon>
        <taxon>Ericales</taxon>
        <taxon>Actinidiaceae</taxon>
        <taxon>Actinidia</taxon>
    </lineage>
</organism>
<gene>
    <name evidence="4" type="ORF">Acr_24g0015550</name>
</gene>
<dbReference type="AlphaFoldDB" id="A0A7J0GWZ4"/>
<keyword evidence="3" id="KW-0812">Transmembrane</keyword>
<dbReference type="SUPFAM" id="SSF51735">
    <property type="entry name" value="NAD(P)-binding Rossmann-fold domains"/>
    <property type="match status" value="1"/>
</dbReference>
<reference evidence="4 5" key="1">
    <citation type="submission" date="2019-07" db="EMBL/GenBank/DDBJ databases">
        <title>De Novo Assembly of kiwifruit Actinidia rufa.</title>
        <authorList>
            <person name="Sugita-Konishi S."/>
            <person name="Sato K."/>
            <person name="Mori E."/>
            <person name="Abe Y."/>
            <person name="Kisaki G."/>
            <person name="Hamano K."/>
            <person name="Suezawa K."/>
            <person name="Otani M."/>
            <person name="Fukuda T."/>
            <person name="Manabe T."/>
            <person name="Gomi K."/>
            <person name="Tabuchi M."/>
            <person name="Akimitsu K."/>
            <person name="Kataoka I."/>
        </authorList>
    </citation>
    <scope>NUCLEOTIDE SEQUENCE [LARGE SCALE GENOMIC DNA]</scope>
    <source>
        <strain evidence="5">cv. Fuchu</strain>
    </source>
</reference>
<dbReference type="EMBL" id="BJWL01000024">
    <property type="protein sequence ID" value="GFZ15365.1"/>
    <property type="molecule type" value="Genomic_DNA"/>
</dbReference>
<evidence type="ECO:0000256" key="3">
    <source>
        <dbReference type="SAM" id="Phobius"/>
    </source>
</evidence>
<dbReference type="InterPro" id="IPR002347">
    <property type="entry name" value="SDR_fam"/>
</dbReference>
<evidence type="ECO:0000256" key="1">
    <source>
        <dbReference type="ARBA" id="ARBA00006484"/>
    </source>
</evidence>
<proteinExistence type="inferred from homology"/>
<evidence type="ECO:0000256" key="2">
    <source>
        <dbReference type="ARBA" id="ARBA00023002"/>
    </source>
</evidence>
<comment type="similarity">
    <text evidence="1">Belongs to the short-chain dehydrogenases/reductases (SDR) family.</text>
</comment>
<feature type="transmembrane region" description="Helical" evidence="3">
    <location>
        <begin position="9"/>
        <end position="34"/>
    </location>
</feature>
<keyword evidence="2" id="KW-0560">Oxidoreductase</keyword>
<keyword evidence="5" id="KW-1185">Reference proteome</keyword>
<dbReference type="PANTHER" id="PTHR24320">
    <property type="entry name" value="RETINOL DEHYDROGENASE"/>
    <property type="match status" value="1"/>
</dbReference>
<evidence type="ECO:0000313" key="5">
    <source>
        <dbReference type="Proteomes" id="UP000585474"/>
    </source>
</evidence>
<protein>
    <submittedName>
        <fullName evidence="4">NAD(P)-binding Rossmann-fold superfamily protein</fullName>
    </submittedName>
</protein>
<dbReference type="Pfam" id="PF00106">
    <property type="entry name" value="adh_short"/>
    <property type="match status" value="1"/>
</dbReference>
<comment type="caution">
    <text evidence="4">The sequence shown here is derived from an EMBL/GenBank/DDBJ whole genome shotgun (WGS) entry which is preliminary data.</text>
</comment>
<dbReference type="GO" id="GO:0016491">
    <property type="term" value="F:oxidoreductase activity"/>
    <property type="evidence" value="ECO:0007669"/>
    <property type="project" value="UniProtKB-KW"/>
</dbReference>
<keyword evidence="3" id="KW-0472">Membrane</keyword>
<sequence length="308" mass="34809">MMVKELKDALYFVCTLEFWWMAVSWTFSLLFSYLKLFAKTLFSRNPISYPRCPPSPLPPPLSKTASSEERRPICIITGVMEDLKKRNKHANVKCFQVDLSSFHSILKFKDSFQQWLLGSDLHSSLQLLINNAGILATSFRPTAEGFDQVMATNYIGAFSLTKVLLPLLENSPVPSRIVNVTSFTHRAVSDIQVDKETVSGKPFSKFKTYPYAHAYAYSKLFLLLFSYELHRQFDIMGKSRQSPENGVRCILDAALAPPEISGVYFFGGNGRTVNSSALTYNAKLGKKLWATSCDLFRELQLTSKDTSF</sequence>
<keyword evidence="3" id="KW-1133">Transmembrane helix</keyword>
<accession>A0A7J0GWZ4</accession>
<dbReference type="InterPro" id="IPR036291">
    <property type="entry name" value="NAD(P)-bd_dom_sf"/>
</dbReference>